<name>A0A939HLA0_9PROT</name>
<dbReference type="InterPro" id="IPR011990">
    <property type="entry name" value="TPR-like_helical_dom_sf"/>
</dbReference>
<protein>
    <submittedName>
        <fullName evidence="1">Tetratricopeptide repeat protein</fullName>
    </submittedName>
</protein>
<proteinExistence type="predicted"/>
<dbReference type="RefSeq" id="WP_207847272.1">
    <property type="nucleotide sequence ID" value="NZ_JAFVMH010000011.1"/>
</dbReference>
<gene>
    <name evidence="1" type="ORF">J2D77_15320</name>
</gene>
<dbReference type="Proteomes" id="UP000664073">
    <property type="component" value="Unassembled WGS sequence"/>
</dbReference>
<dbReference type="InterPro" id="IPR009211">
    <property type="entry name" value="TagJ"/>
</dbReference>
<reference evidence="1" key="1">
    <citation type="submission" date="2021-03" db="EMBL/GenBank/DDBJ databases">
        <title>The complete genome sequence of Acetobacter sp. TBRC 12339.</title>
        <authorList>
            <person name="Charoenyingcharoen P."/>
            <person name="Yukphan P."/>
        </authorList>
    </citation>
    <scope>NUCLEOTIDE SEQUENCE</scope>
    <source>
        <strain evidence="1">TBRC 12339</strain>
    </source>
</reference>
<dbReference type="Pfam" id="PF14559">
    <property type="entry name" value="TPR_19"/>
    <property type="match status" value="1"/>
</dbReference>
<evidence type="ECO:0000313" key="2">
    <source>
        <dbReference type="Proteomes" id="UP000664073"/>
    </source>
</evidence>
<comment type="caution">
    <text evidence="1">The sequence shown here is derived from an EMBL/GenBank/DDBJ whole genome shotgun (WGS) entry which is preliminary data.</text>
</comment>
<keyword evidence="2" id="KW-1185">Reference proteome</keyword>
<dbReference type="Pfam" id="PF07024">
    <property type="entry name" value="ImpE"/>
    <property type="match status" value="1"/>
</dbReference>
<dbReference type="EMBL" id="JAFVMH010000011">
    <property type="protein sequence ID" value="MBO1326518.1"/>
    <property type="molecule type" value="Genomic_DNA"/>
</dbReference>
<dbReference type="PIRSF" id="PIRSF029288">
    <property type="entry name" value="SciE_ImpE"/>
    <property type="match status" value="1"/>
</dbReference>
<dbReference type="Gene3D" id="1.25.40.10">
    <property type="entry name" value="Tetratricopeptide repeat domain"/>
    <property type="match status" value="1"/>
</dbReference>
<dbReference type="AlphaFoldDB" id="A0A939HLA0"/>
<sequence>MSDTASSTAPLSAAALLRAGRLNDAIAAATAAVRATPTDIGQRVLLAELLLFSGNLERADVILDAAGQIDPSAAVVISEFRQLLRAETARRQVLGEGRVPDILDTLAPDGQASLAALAALRANDLTDAARHVAEAETLRPRVAGEANDTRFDDFRDVDDLLPGYIETLTVTGKYFWIPLSRIESMIFHPPKRQRDLFWRRCSMSVHAGPDGDVYVPALYYTQGETDDAHRLGRATSWREECGIVRGVGQRLFLIGESDYPIMDLHTVALDTPA</sequence>
<dbReference type="SUPFAM" id="SSF144059">
    <property type="entry name" value="ImpE-like"/>
    <property type="match status" value="1"/>
</dbReference>
<organism evidence="1 2">
    <name type="scientific">Acetobacter garciniae</name>
    <dbReference type="NCBI Taxonomy" id="2817435"/>
    <lineage>
        <taxon>Bacteria</taxon>
        <taxon>Pseudomonadati</taxon>
        <taxon>Pseudomonadota</taxon>
        <taxon>Alphaproteobacteria</taxon>
        <taxon>Acetobacterales</taxon>
        <taxon>Acetobacteraceae</taxon>
        <taxon>Acetobacter</taxon>
    </lineage>
</organism>
<accession>A0A939HLA0</accession>
<evidence type="ECO:0000313" key="1">
    <source>
        <dbReference type="EMBL" id="MBO1326518.1"/>
    </source>
</evidence>